<organism evidence="2 3">
    <name type="scientific">Amycolatopsis minnesotensis</name>
    <dbReference type="NCBI Taxonomy" id="337894"/>
    <lineage>
        <taxon>Bacteria</taxon>
        <taxon>Bacillati</taxon>
        <taxon>Actinomycetota</taxon>
        <taxon>Actinomycetes</taxon>
        <taxon>Pseudonocardiales</taxon>
        <taxon>Pseudonocardiaceae</taxon>
        <taxon>Amycolatopsis</taxon>
    </lineage>
</organism>
<comment type="caution">
    <text evidence="2">The sequence shown here is derived from an EMBL/GenBank/DDBJ whole genome shotgun (WGS) entry which is preliminary data.</text>
</comment>
<name>A0ABP5D6R2_9PSEU</name>
<evidence type="ECO:0000313" key="2">
    <source>
        <dbReference type="EMBL" id="GAA1974826.1"/>
    </source>
</evidence>
<dbReference type="PANTHER" id="PTHR36151:SF3">
    <property type="entry name" value="ER-BOUND OXYGENASE MPAB_MPAB'_RUBBER OXYGENASE CATALYTIC DOMAIN-CONTAINING PROTEIN"/>
    <property type="match status" value="1"/>
</dbReference>
<proteinExistence type="predicted"/>
<sequence length="274" mass="31044">METTHASTTALGDAVLGAALMAGSANVIMQLARPGVGYGVVESKVHHGNLFRHPVKRTRTTLTYLAVAAMGTDEDRRHYRRAVNTAHVHVCSTGTSPVEYNAFDRNLQLWVAACLYKGFEDTCDVFLGGIAPERVDEFYQGASALGTTLQVRREMWPADRAAFEDYWTESLDAVSIDDTVRDYLTAIVDLKFADPVSRVLLGRFHRFVTTGFLPRRFRDEMRLGWTSRQERRWRAVMTVVGAVARRLPRPLRQFPFNLCLWDVRRRIRAGRPLV</sequence>
<dbReference type="RefSeq" id="WP_344425588.1">
    <property type="nucleotide sequence ID" value="NZ_BAAANN010000025.1"/>
</dbReference>
<accession>A0ABP5D6R2</accession>
<dbReference type="Proteomes" id="UP001501116">
    <property type="component" value="Unassembled WGS sequence"/>
</dbReference>
<feature type="domain" description="ER-bound oxygenase mpaB/mpaB'/Rubber oxygenase catalytic" evidence="1">
    <location>
        <begin position="17"/>
        <end position="241"/>
    </location>
</feature>
<evidence type="ECO:0000259" key="1">
    <source>
        <dbReference type="Pfam" id="PF09995"/>
    </source>
</evidence>
<gene>
    <name evidence="2" type="ORF">GCM10009754_57500</name>
</gene>
<dbReference type="EMBL" id="BAAANN010000025">
    <property type="protein sequence ID" value="GAA1974826.1"/>
    <property type="molecule type" value="Genomic_DNA"/>
</dbReference>
<keyword evidence="3" id="KW-1185">Reference proteome</keyword>
<dbReference type="InterPro" id="IPR018713">
    <property type="entry name" value="MPAB/Lcp_cat_dom"/>
</dbReference>
<evidence type="ECO:0000313" key="3">
    <source>
        <dbReference type="Proteomes" id="UP001501116"/>
    </source>
</evidence>
<reference evidence="3" key="1">
    <citation type="journal article" date="2019" name="Int. J. Syst. Evol. Microbiol.">
        <title>The Global Catalogue of Microorganisms (GCM) 10K type strain sequencing project: providing services to taxonomists for standard genome sequencing and annotation.</title>
        <authorList>
            <consortium name="The Broad Institute Genomics Platform"/>
            <consortium name="The Broad Institute Genome Sequencing Center for Infectious Disease"/>
            <person name="Wu L."/>
            <person name="Ma J."/>
        </authorList>
    </citation>
    <scope>NUCLEOTIDE SEQUENCE [LARGE SCALE GENOMIC DNA]</scope>
    <source>
        <strain evidence="3">JCM 14545</strain>
    </source>
</reference>
<dbReference type="Pfam" id="PF09995">
    <property type="entry name" value="MPAB_Lcp_cat"/>
    <property type="match status" value="1"/>
</dbReference>
<dbReference type="PANTHER" id="PTHR36151">
    <property type="entry name" value="BLR2777 PROTEIN"/>
    <property type="match status" value="1"/>
</dbReference>
<protein>
    <submittedName>
        <fullName evidence="2">Oxygenase MpaB family protein</fullName>
    </submittedName>
</protein>